<dbReference type="EMBL" id="JALXKZ020000002">
    <property type="protein sequence ID" value="MCV7628209.1"/>
    <property type="molecule type" value="Genomic_DNA"/>
</dbReference>
<protein>
    <submittedName>
        <fullName evidence="1">DUF2505 domain-containing protein</fullName>
    </submittedName>
</protein>
<proteinExistence type="predicted"/>
<accession>A0AAP3ESE1</accession>
<dbReference type="Pfam" id="PF10698">
    <property type="entry name" value="DUF2505"/>
    <property type="match status" value="1"/>
</dbReference>
<sequence length="175" mass="18153">MAFSAQQPIPHPPAAVAAALASEDFHRSVVESFGGSLVSFSVEGSPEGPMTVTAVRSLPADRIPDRVPDMARKLIGSALQVEQVERWDAPAADGSRTGTTTITVPSAKATADGSLRLTAAGEGSQFSVDGTLVCRIPLVGSKLAAKAEPMVGKVVNRQARALSSWLERDSGATRS</sequence>
<organism evidence="1 2">
    <name type="scientific">Micrococcus luteus</name>
    <name type="common">Micrococcus lysodeikticus</name>
    <dbReference type="NCBI Taxonomy" id="1270"/>
    <lineage>
        <taxon>Bacteria</taxon>
        <taxon>Bacillati</taxon>
        <taxon>Actinomycetota</taxon>
        <taxon>Actinomycetes</taxon>
        <taxon>Micrococcales</taxon>
        <taxon>Micrococcaceae</taxon>
        <taxon>Micrococcus</taxon>
    </lineage>
</organism>
<evidence type="ECO:0000313" key="2">
    <source>
        <dbReference type="Proteomes" id="UP001205867"/>
    </source>
</evidence>
<dbReference type="AlphaFoldDB" id="A0AAP3ESE1"/>
<reference evidence="1" key="1">
    <citation type="submission" date="2023-06" db="EMBL/GenBank/DDBJ databases">
        <title>lsaBGC provides a comprehensive framework for evolutionary analysis of biosynthetic gene clusters within focal taxa.</title>
        <authorList>
            <person name="Salamzade R."/>
            <person name="Sandstrom S."/>
            <person name="Kalan L.R."/>
        </authorList>
    </citation>
    <scope>NUCLEOTIDE SEQUENCE</scope>
    <source>
        <strain evidence="1">P3-SID899</strain>
    </source>
</reference>
<name>A0AAP3ESE1_MICLU</name>
<evidence type="ECO:0000313" key="1">
    <source>
        <dbReference type="EMBL" id="MCV7628209.1"/>
    </source>
</evidence>
<dbReference type="InterPro" id="IPR019639">
    <property type="entry name" value="DUF2505"/>
</dbReference>
<gene>
    <name evidence="1" type="ORF">M3A82_002460</name>
</gene>
<comment type="caution">
    <text evidence="1">The sequence shown here is derived from an EMBL/GenBank/DDBJ whole genome shotgun (WGS) entry which is preliminary data.</text>
</comment>
<dbReference type="Proteomes" id="UP001205867">
    <property type="component" value="Unassembled WGS sequence"/>
</dbReference>